<keyword evidence="1" id="KW-0862">Zinc</keyword>
<feature type="region of interest" description="Disordered" evidence="2">
    <location>
        <begin position="551"/>
        <end position="574"/>
    </location>
</feature>
<dbReference type="Pfam" id="PF05585">
    <property type="entry name" value="DUF1758"/>
    <property type="match status" value="1"/>
</dbReference>
<dbReference type="AlphaFoldDB" id="A0A6V7Y906"/>
<dbReference type="GO" id="GO:0019899">
    <property type="term" value="F:enzyme binding"/>
    <property type="evidence" value="ECO:0007669"/>
    <property type="project" value="UniProtKB-ARBA"/>
</dbReference>
<keyword evidence="1" id="KW-0479">Metal-binding</keyword>
<sequence>MSLEKKLTIPILREIQSKKAIVKNNGALWDTAAFRKALREVIEKEELVLSIHGKLPEKAEEQQNNQKSFENFPDRGSDSENEVTTTFAITEVKNKKFNTRKKLNKNNSIQNQNNLEGGRRSPIYPCIFCGKKGHWGNECRKIRTASERHKKLIELSRCKFCFKPKHNGNCKKPIRCFYCQERHNTALCGKTYKDRKIKVEENVLQNSALLQRPRQNRILLCREAIIFNPSSPEKRTTARIFIDCGSQRSYIRKGIAQKLGLRTSQKEVQRIQPFPTKRTPVIEAQAEIFKLGIEKSKKGQIFVEVGQLNHLHSLITQMPVVLAPKDEEEVDLNSKKMPHSVVEPDVLLGIEYFFELNIVRKKKLNCGLWLADSALGPIIGGKGHITNEKTFPSIDHSNVVITEDDYGNKTLEEKICSFKSIGTRDEPNQKLDEKIRNKVKTKLTFQNERYETDWLRKDSGPKWPSSHRRSTNKRSIRSAAKYLYPFKEKIIPEKSEEKEKENKNSSQKRDKKKIRLIEICSKPEQVKIKKNKNRKKLNKENCQYNLAIFENQSRATKKEDPRRKRKFERFNKWE</sequence>
<evidence type="ECO:0000313" key="4">
    <source>
        <dbReference type="EMBL" id="CAD2208001.1"/>
    </source>
</evidence>
<dbReference type="EMBL" id="CAJEWN010003565">
    <property type="protein sequence ID" value="CAD2208001.1"/>
    <property type="molecule type" value="Genomic_DNA"/>
</dbReference>
<feature type="region of interest" description="Disordered" evidence="2">
    <location>
        <begin position="456"/>
        <end position="476"/>
    </location>
</feature>
<evidence type="ECO:0000256" key="2">
    <source>
        <dbReference type="SAM" id="MobiDB-lite"/>
    </source>
</evidence>
<evidence type="ECO:0000313" key="5">
    <source>
        <dbReference type="Proteomes" id="UP000580250"/>
    </source>
</evidence>
<feature type="compositionally biased region" description="Basic residues" evidence="2">
    <location>
        <begin position="465"/>
        <end position="476"/>
    </location>
</feature>
<dbReference type="SUPFAM" id="SSF57756">
    <property type="entry name" value="Retrovirus zinc finger-like domains"/>
    <property type="match status" value="1"/>
</dbReference>
<feature type="domain" description="CCHC-type" evidence="3">
    <location>
        <begin position="126"/>
        <end position="141"/>
    </location>
</feature>
<dbReference type="PROSITE" id="PS50158">
    <property type="entry name" value="ZF_CCHC"/>
    <property type="match status" value="1"/>
</dbReference>
<evidence type="ECO:0000259" key="3">
    <source>
        <dbReference type="PROSITE" id="PS50158"/>
    </source>
</evidence>
<proteinExistence type="predicted"/>
<dbReference type="OrthoDB" id="8061640at2759"/>
<reference evidence="4 5" key="1">
    <citation type="submission" date="2020-08" db="EMBL/GenBank/DDBJ databases">
        <authorList>
            <person name="Koutsovoulos G."/>
            <person name="Danchin GJ E."/>
        </authorList>
    </citation>
    <scope>NUCLEOTIDE SEQUENCE [LARGE SCALE GENOMIC DNA]</scope>
</reference>
<protein>
    <recommendedName>
        <fullName evidence="3">CCHC-type domain-containing protein</fullName>
    </recommendedName>
</protein>
<accession>A0A6V7Y906</accession>
<evidence type="ECO:0000256" key="1">
    <source>
        <dbReference type="PROSITE-ProRule" id="PRU00047"/>
    </source>
</evidence>
<name>A0A6V7Y906_MELEN</name>
<comment type="caution">
    <text evidence="4">The sequence shown here is derived from an EMBL/GenBank/DDBJ whole genome shotgun (WGS) entry which is preliminary data.</text>
</comment>
<dbReference type="GO" id="GO:0003676">
    <property type="term" value="F:nucleic acid binding"/>
    <property type="evidence" value="ECO:0007669"/>
    <property type="project" value="InterPro"/>
</dbReference>
<gene>
    <name evidence="4" type="ORF">MENT_LOCUS61991</name>
</gene>
<dbReference type="InterPro" id="IPR036875">
    <property type="entry name" value="Znf_CCHC_sf"/>
</dbReference>
<keyword evidence="1" id="KW-0863">Zinc-finger</keyword>
<dbReference type="Proteomes" id="UP000580250">
    <property type="component" value="Unassembled WGS sequence"/>
</dbReference>
<dbReference type="InterPro" id="IPR001878">
    <property type="entry name" value="Znf_CCHC"/>
</dbReference>
<feature type="region of interest" description="Disordered" evidence="2">
    <location>
        <begin position="58"/>
        <end position="80"/>
    </location>
</feature>
<organism evidence="4 5">
    <name type="scientific">Meloidogyne enterolobii</name>
    <name type="common">Root-knot nematode worm</name>
    <name type="synonym">Meloidogyne mayaguensis</name>
    <dbReference type="NCBI Taxonomy" id="390850"/>
    <lineage>
        <taxon>Eukaryota</taxon>
        <taxon>Metazoa</taxon>
        <taxon>Ecdysozoa</taxon>
        <taxon>Nematoda</taxon>
        <taxon>Chromadorea</taxon>
        <taxon>Rhabditida</taxon>
        <taxon>Tylenchina</taxon>
        <taxon>Tylenchomorpha</taxon>
        <taxon>Tylenchoidea</taxon>
        <taxon>Meloidogynidae</taxon>
        <taxon>Meloidogyninae</taxon>
        <taxon>Meloidogyne</taxon>
    </lineage>
</organism>
<dbReference type="GO" id="GO:0008270">
    <property type="term" value="F:zinc ion binding"/>
    <property type="evidence" value="ECO:0007669"/>
    <property type="project" value="UniProtKB-KW"/>
</dbReference>
<dbReference type="InterPro" id="IPR008737">
    <property type="entry name" value="DUF1758"/>
</dbReference>
<feature type="compositionally biased region" description="Basic and acidic residues" evidence="2">
    <location>
        <begin position="556"/>
        <end position="574"/>
    </location>
</feature>